<keyword evidence="1" id="KW-1133">Transmembrane helix</keyword>
<dbReference type="OrthoDB" id="9805479at2"/>
<organism evidence="2 3">
    <name type="scientific">Pontibacillus chungwhensis BH030062</name>
    <dbReference type="NCBI Taxonomy" id="1385513"/>
    <lineage>
        <taxon>Bacteria</taxon>
        <taxon>Bacillati</taxon>
        <taxon>Bacillota</taxon>
        <taxon>Bacilli</taxon>
        <taxon>Bacillales</taxon>
        <taxon>Bacillaceae</taxon>
        <taxon>Pontibacillus</taxon>
    </lineage>
</organism>
<name>A0A0A2V205_9BACI</name>
<dbReference type="GO" id="GO:0022857">
    <property type="term" value="F:transmembrane transporter activity"/>
    <property type="evidence" value="ECO:0007669"/>
    <property type="project" value="UniProtKB-UniRule"/>
</dbReference>
<keyword evidence="1" id="KW-0812">Transmembrane</keyword>
<evidence type="ECO:0000256" key="1">
    <source>
        <dbReference type="HAMAP-Rule" id="MF_02088"/>
    </source>
</evidence>
<feature type="transmembrane region" description="Helical" evidence="1">
    <location>
        <begin position="123"/>
        <end position="146"/>
    </location>
</feature>
<sequence>MNEILWIVFALINFSMLTLIYKGFGRQGLFVWIGMATVVANIQVTKTIEMFGLTATLGNIIYGTVFLATDILNEKYGKEEAKKAVWLGFFTLISMTVMMQIAVKWFTPVGTEVQTALETIFGLLPRVAAGSLVAYIVSQYVDVFIYSKLKSMFAGDRLLWVRNNGSTMISQLLDSFVFTLIAFLGEVPTNVWFEIFITTYVIKFIVAALDTPFLYLAKRFNKTSTPS</sequence>
<evidence type="ECO:0000313" key="2">
    <source>
        <dbReference type="EMBL" id="KGP93078.1"/>
    </source>
</evidence>
<keyword evidence="1" id="KW-0472">Membrane</keyword>
<comment type="function">
    <text evidence="1">Involved in the import of queuosine (Q) precursors, required for Q precursor salvage.</text>
</comment>
<dbReference type="AlphaFoldDB" id="A0A0A2V205"/>
<dbReference type="eggNOG" id="COG1738">
    <property type="taxonomic scope" value="Bacteria"/>
</dbReference>
<dbReference type="Proteomes" id="UP000030153">
    <property type="component" value="Unassembled WGS sequence"/>
</dbReference>
<dbReference type="HAMAP" id="MF_02088">
    <property type="entry name" value="Q_prec_transport"/>
    <property type="match status" value="1"/>
</dbReference>
<gene>
    <name evidence="2" type="ORF">N780_12200</name>
</gene>
<keyword evidence="3" id="KW-1185">Reference proteome</keyword>
<accession>A0A0A2V205</accession>
<feature type="transmembrane region" description="Helical" evidence="1">
    <location>
        <begin position="84"/>
        <end position="103"/>
    </location>
</feature>
<evidence type="ECO:0000313" key="3">
    <source>
        <dbReference type="Proteomes" id="UP000030153"/>
    </source>
</evidence>
<keyword evidence="1" id="KW-1003">Cell membrane</keyword>
<feature type="transmembrane region" description="Helical" evidence="1">
    <location>
        <begin position="6"/>
        <end position="21"/>
    </location>
</feature>
<proteinExistence type="inferred from homology"/>
<feature type="transmembrane region" description="Helical" evidence="1">
    <location>
        <begin position="191"/>
        <end position="217"/>
    </location>
</feature>
<dbReference type="NCBIfam" id="TIGR00697">
    <property type="entry name" value="queuosine precursor transporter"/>
    <property type="match status" value="1"/>
</dbReference>
<feature type="transmembrane region" description="Helical" evidence="1">
    <location>
        <begin position="167"/>
        <end position="185"/>
    </location>
</feature>
<dbReference type="PANTHER" id="PTHR34300">
    <property type="entry name" value="QUEUOSINE PRECURSOR TRANSPORTER-RELATED"/>
    <property type="match status" value="1"/>
</dbReference>
<dbReference type="GO" id="GO:0005886">
    <property type="term" value="C:plasma membrane"/>
    <property type="evidence" value="ECO:0007669"/>
    <property type="project" value="UniProtKB-SubCell"/>
</dbReference>
<feature type="transmembrane region" description="Helical" evidence="1">
    <location>
        <begin position="50"/>
        <end position="72"/>
    </location>
</feature>
<comment type="caution">
    <text evidence="2">The sequence shown here is derived from an EMBL/GenBank/DDBJ whole genome shotgun (WGS) entry which is preliminary data.</text>
</comment>
<dbReference type="Pfam" id="PF02592">
    <property type="entry name" value="Vut_1"/>
    <property type="match status" value="1"/>
</dbReference>
<reference evidence="2 3" key="1">
    <citation type="submission" date="2013-08" db="EMBL/GenBank/DDBJ databases">
        <title>Genome of Pontibacillus chungwhensis.</title>
        <authorList>
            <person name="Wang Q."/>
            <person name="Wang G."/>
        </authorList>
    </citation>
    <scope>NUCLEOTIDE SEQUENCE [LARGE SCALE GENOMIC DNA]</scope>
    <source>
        <strain evidence="2 3">BH030062</strain>
    </source>
</reference>
<protein>
    <recommendedName>
        <fullName evidence="1">Probable queuosine precursor transporter</fullName>
        <shortName evidence="1">Q precursor transporter</shortName>
    </recommendedName>
</protein>
<feature type="transmembrane region" description="Helical" evidence="1">
    <location>
        <begin position="28"/>
        <end position="44"/>
    </location>
</feature>
<comment type="similarity">
    <text evidence="1">Belongs to the vitamin uptake transporter (VUT/ECF) (TC 2.A.88) family. Q precursor transporter subfamily.</text>
</comment>
<dbReference type="RefSeq" id="WP_036779255.1">
    <property type="nucleotide sequence ID" value="NZ_AVBG01000001.1"/>
</dbReference>
<dbReference type="PANTHER" id="PTHR34300:SF2">
    <property type="entry name" value="QUEUOSINE PRECURSOR TRANSPORTER-RELATED"/>
    <property type="match status" value="1"/>
</dbReference>
<dbReference type="STRING" id="1385513.N780_12200"/>
<comment type="subcellular location">
    <subcellularLocation>
        <location evidence="1">Cell membrane</location>
        <topology evidence="1">Multi-pass membrane protein</topology>
    </subcellularLocation>
</comment>
<dbReference type="InterPro" id="IPR003744">
    <property type="entry name" value="YhhQ"/>
</dbReference>
<dbReference type="EMBL" id="AVBG01000001">
    <property type="protein sequence ID" value="KGP93078.1"/>
    <property type="molecule type" value="Genomic_DNA"/>
</dbReference>
<keyword evidence="1" id="KW-0813">Transport</keyword>